<dbReference type="InterPro" id="IPR016160">
    <property type="entry name" value="Ald_DH_CS_CYS"/>
</dbReference>
<dbReference type="Pfam" id="PF00171">
    <property type="entry name" value="Aldedh"/>
    <property type="match status" value="1"/>
</dbReference>
<dbReference type="PANTHER" id="PTHR43217">
    <property type="entry name" value="SUCCINATE SEMIALDEHYDE DEHYDROGENASE [NAD(P)+] SAD"/>
    <property type="match status" value="1"/>
</dbReference>
<evidence type="ECO:0000256" key="1">
    <source>
        <dbReference type="ARBA" id="ARBA00023002"/>
    </source>
</evidence>
<evidence type="ECO:0000259" key="2">
    <source>
        <dbReference type="Pfam" id="PF00171"/>
    </source>
</evidence>
<accession>A0ABY4DXN5</accession>
<dbReference type="InterPro" id="IPR047110">
    <property type="entry name" value="GABD/Sad-like"/>
</dbReference>
<gene>
    <name evidence="3" type="ORF">LVJ83_08210</name>
</gene>
<dbReference type="SUPFAM" id="SSF53720">
    <property type="entry name" value="ALDH-like"/>
    <property type="match status" value="1"/>
</dbReference>
<proteinExistence type="predicted"/>
<name>A0ABY4DXN5_9NEIS</name>
<dbReference type="InterPro" id="IPR015590">
    <property type="entry name" value="Aldehyde_DH_dom"/>
</dbReference>
<dbReference type="Proteomes" id="UP000829817">
    <property type="component" value="Chromosome"/>
</dbReference>
<evidence type="ECO:0000313" key="3">
    <source>
        <dbReference type="EMBL" id="UOO83233.1"/>
    </source>
</evidence>
<reference evidence="3 4" key="1">
    <citation type="journal article" date="2022" name="Res Sq">
        <title>Evolution of multicellular longitudinally dividing oral cavity symbionts (Neisseriaceae).</title>
        <authorList>
            <person name="Nyongesa S."/>
            <person name="Weber P."/>
            <person name="Bernet E."/>
            <person name="Pullido F."/>
            <person name="Nieckarz M."/>
            <person name="Delaby M."/>
            <person name="Nieves C."/>
            <person name="Viehboeck T."/>
            <person name="Krause N."/>
            <person name="Rivera-Millot A."/>
            <person name="Nakamura A."/>
            <person name="Vischer N."/>
            <person name="VanNieuwenhze M."/>
            <person name="Brun Y."/>
            <person name="Cava F."/>
            <person name="Bulgheresi S."/>
            <person name="Veyrier F."/>
        </authorList>
    </citation>
    <scope>NUCLEOTIDE SEQUENCE [LARGE SCALE GENOMIC DNA]</scope>
    <source>
        <strain evidence="3 4">CCUG 63373m</strain>
    </source>
</reference>
<sequence>MFRSVNVVSGETLYERAAQPWPLFARDLTGLREQQQHFAALPVTGRTALLSAFADRLAAGRNRLAHMVCEEVGRCLRECEAELDKSVELIRYYARLAPELLAHKTIATQASLSQVCFEPLGVVLAVMPWNYPVWQVLRFAVPALCAGNACVVKPAPSVARVTAALFDLAGTELPFQAAWLDHEATLQAVAHCDAMAFTGSTDTGRHLAAHAGAHLKKTVLELGGSNAFIVMPDADLQQAATDACYSRFRDAGQSCNAAKRIIITDAVADRFLPLFLAECAKLKTGHPLDASTTLAPLHREDLRLRVHAQVEDALANGATALCGGVLPEGRGWFYPATVLDNVTPACRVYREEVFGPVAVLLRARDAAHAVALANDNPFGLGASIYSADEVQAWKYARQLTTGAVFINRHTSSDLRLPFGGVKASGYGRELSEFGLYEFVNVKSYWQK</sequence>
<dbReference type="InterPro" id="IPR016163">
    <property type="entry name" value="Ald_DH_C"/>
</dbReference>
<dbReference type="Gene3D" id="3.40.605.10">
    <property type="entry name" value="Aldehyde Dehydrogenase, Chain A, domain 1"/>
    <property type="match status" value="1"/>
</dbReference>
<organism evidence="3 4">
    <name type="scientific">Uruburuella testudinis</name>
    <dbReference type="NCBI Taxonomy" id="1282863"/>
    <lineage>
        <taxon>Bacteria</taxon>
        <taxon>Pseudomonadati</taxon>
        <taxon>Pseudomonadota</taxon>
        <taxon>Betaproteobacteria</taxon>
        <taxon>Neisseriales</taxon>
        <taxon>Neisseriaceae</taxon>
        <taxon>Uruburuella</taxon>
    </lineage>
</organism>
<dbReference type="Gene3D" id="3.40.309.10">
    <property type="entry name" value="Aldehyde Dehydrogenase, Chain A, domain 2"/>
    <property type="match status" value="1"/>
</dbReference>
<feature type="domain" description="Aldehyde dehydrogenase" evidence="2">
    <location>
        <begin position="32"/>
        <end position="443"/>
    </location>
</feature>
<dbReference type="PANTHER" id="PTHR43217:SF1">
    <property type="entry name" value="SUCCINATE SEMIALDEHYDE DEHYDROGENASE [NAD(P)+] SAD"/>
    <property type="match status" value="1"/>
</dbReference>
<dbReference type="EMBL" id="CP091508">
    <property type="protein sequence ID" value="UOO83233.1"/>
    <property type="molecule type" value="Genomic_DNA"/>
</dbReference>
<keyword evidence="1" id="KW-0560">Oxidoreductase</keyword>
<evidence type="ECO:0000313" key="4">
    <source>
        <dbReference type="Proteomes" id="UP000829817"/>
    </source>
</evidence>
<dbReference type="InterPro" id="IPR016161">
    <property type="entry name" value="Ald_DH/histidinol_DH"/>
</dbReference>
<dbReference type="PROSITE" id="PS00070">
    <property type="entry name" value="ALDEHYDE_DEHYDR_CYS"/>
    <property type="match status" value="1"/>
</dbReference>
<keyword evidence="4" id="KW-1185">Reference proteome</keyword>
<protein>
    <submittedName>
        <fullName evidence="3">Aldehyde dehydrogenase family protein</fullName>
    </submittedName>
</protein>
<dbReference type="RefSeq" id="WP_244787708.1">
    <property type="nucleotide sequence ID" value="NZ_CP091508.1"/>
</dbReference>
<dbReference type="InterPro" id="IPR016162">
    <property type="entry name" value="Ald_DH_N"/>
</dbReference>